<accession>A0AAX6MQ23</accession>
<evidence type="ECO:0008006" key="5">
    <source>
        <dbReference type="Google" id="ProtNLM"/>
    </source>
</evidence>
<protein>
    <recommendedName>
        <fullName evidence="5">Fucose-specific lectin</fullName>
    </recommendedName>
</protein>
<keyword evidence="2" id="KW-1133">Transmembrane helix</keyword>
<feature type="transmembrane region" description="Helical" evidence="2">
    <location>
        <begin position="85"/>
        <end position="110"/>
    </location>
</feature>
<feature type="compositionally biased region" description="Polar residues" evidence="1">
    <location>
        <begin position="114"/>
        <end position="127"/>
    </location>
</feature>
<organism evidence="3 4">
    <name type="scientific">Daldinia eschscholtzii</name>
    <dbReference type="NCBI Taxonomy" id="292717"/>
    <lineage>
        <taxon>Eukaryota</taxon>
        <taxon>Fungi</taxon>
        <taxon>Dikarya</taxon>
        <taxon>Ascomycota</taxon>
        <taxon>Pezizomycotina</taxon>
        <taxon>Sordariomycetes</taxon>
        <taxon>Xylariomycetidae</taxon>
        <taxon>Xylariales</taxon>
        <taxon>Hypoxylaceae</taxon>
        <taxon>Daldinia</taxon>
    </lineage>
</organism>
<proteinExistence type="predicted"/>
<dbReference type="EMBL" id="JBANMG010000004">
    <property type="protein sequence ID" value="KAK6954719.1"/>
    <property type="molecule type" value="Genomic_DNA"/>
</dbReference>
<reference evidence="3 4" key="1">
    <citation type="journal article" date="2024" name="Front Chem Biol">
        <title>Unveiling the potential of Daldinia eschscholtzii MFLUCC 19-0629 through bioactivity and bioinformatics studies for enhanced sustainable agriculture production.</title>
        <authorList>
            <person name="Brooks S."/>
            <person name="Weaver J.A."/>
            <person name="Klomchit A."/>
            <person name="Alharthi S.A."/>
            <person name="Onlamun T."/>
            <person name="Nurani R."/>
            <person name="Vong T.K."/>
            <person name="Alberti F."/>
            <person name="Greco C."/>
        </authorList>
    </citation>
    <scope>NUCLEOTIDE SEQUENCE [LARGE SCALE GENOMIC DNA]</scope>
    <source>
        <strain evidence="3">MFLUCC 19-0629</strain>
    </source>
</reference>
<evidence type="ECO:0000313" key="4">
    <source>
        <dbReference type="Proteomes" id="UP001369815"/>
    </source>
</evidence>
<evidence type="ECO:0000313" key="3">
    <source>
        <dbReference type="EMBL" id="KAK6954719.1"/>
    </source>
</evidence>
<keyword evidence="2" id="KW-0472">Membrane</keyword>
<feature type="compositionally biased region" description="Low complexity" evidence="1">
    <location>
        <begin position="128"/>
        <end position="148"/>
    </location>
</feature>
<dbReference type="Gene3D" id="2.120.10.70">
    <property type="entry name" value="Fucose-specific lectin"/>
    <property type="match status" value="1"/>
</dbReference>
<keyword evidence="2" id="KW-0812">Transmembrane</keyword>
<sequence>MLPYSTLEVPTVENFGPHDYETTNKEAVGHADSIYPQPVPLEIDAAGAYFPEVVNPHESEQPPPSDDTVVEKPPARRICGLSKRVFYIVLAVGLIVVIGAIVGGVVGGALGGKQHQTSKQSSDSQNESPSDPSSAPGASSTSSSSSSPSPTPSPSSSNENVLNISKLASSNMTDDNGYAHRFVFFQDTHNAIIQRRWDSQNRTWVTSNITHAMRGSTTPVNPLPGTPMAVASCNYNTKVQTHLWFTVPNNYVSAVCLNHADTAPDDWVYDSKFTGSLETYPGSQLAAVWQRCWSEYCIGNWVLAYQTPEGDINVANATDWDATTKVIGGRDVASNSSLGLIPQLNGLGTDRLVLISESLDSQTGGSMQKTSYLTEWIPDGLLIEDLPLPSRNLQFAIILMENWTQTMFLALRPNGTVSALWWGGHFTSIPSVNFRGGPSSLNFTAISAGEDSMFYGISNDEVLQYEPDPDDLFSFAYVGRVYP</sequence>
<dbReference type="AlphaFoldDB" id="A0AAX6MQ23"/>
<feature type="region of interest" description="Disordered" evidence="1">
    <location>
        <begin position="112"/>
        <end position="160"/>
    </location>
</feature>
<evidence type="ECO:0000256" key="2">
    <source>
        <dbReference type="SAM" id="Phobius"/>
    </source>
</evidence>
<keyword evidence="4" id="KW-1185">Reference proteome</keyword>
<gene>
    <name evidence="3" type="ORF">Daesc_004688</name>
</gene>
<comment type="caution">
    <text evidence="3">The sequence shown here is derived from an EMBL/GenBank/DDBJ whole genome shotgun (WGS) entry which is preliminary data.</text>
</comment>
<name>A0AAX6MQ23_9PEZI</name>
<dbReference type="Proteomes" id="UP001369815">
    <property type="component" value="Unassembled WGS sequence"/>
</dbReference>
<evidence type="ECO:0000256" key="1">
    <source>
        <dbReference type="SAM" id="MobiDB-lite"/>
    </source>
</evidence>